<keyword evidence="4" id="KW-1185">Reference proteome</keyword>
<dbReference type="InterPro" id="IPR023346">
    <property type="entry name" value="Lysozyme-like_dom_sf"/>
</dbReference>
<keyword evidence="1" id="KW-0147">Chitin-binding</keyword>
<organism evidence="3 4">
    <name type="scientific">Ficus carica</name>
    <name type="common">Common fig</name>
    <dbReference type="NCBI Taxonomy" id="3494"/>
    <lineage>
        <taxon>Eukaryota</taxon>
        <taxon>Viridiplantae</taxon>
        <taxon>Streptophyta</taxon>
        <taxon>Embryophyta</taxon>
        <taxon>Tracheophyta</taxon>
        <taxon>Spermatophyta</taxon>
        <taxon>Magnoliopsida</taxon>
        <taxon>eudicotyledons</taxon>
        <taxon>Gunneridae</taxon>
        <taxon>Pentapetalae</taxon>
        <taxon>rosids</taxon>
        <taxon>fabids</taxon>
        <taxon>Rosales</taxon>
        <taxon>Moraceae</taxon>
        <taxon>Ficeae</taxon>
        <taxon>Ficus</taxon>
    </lineage>
</organism>
<dbReference type="Proteomes" id="UP001187192">
    <property type="component" value="Unassembled WGS sequence"/>
</dbReference>
<accession>A0AA87Z986</accession>
<dbReference type="Gene3D" id="1.10.530.10">
    <property type="match status" value="1"/>
</dbReference>
<gene>
    <name evidence="3" type="ORF">TIFTF001_043068</name>
</gene>
<dbReference type="Pfam" id="PF00182">
    <property type="entry name" value="Glyco_hydro_19"/>
    <property type="match status" value="1"/>
</dbReference>
<evidence type="ECO:0000313" key="4">
    <source>
        <dbReference type="Proteomes" id="UP001187192"/>
    </source>
</evidence>
<evidence type="ECO:0000259" key="2">
    <source>
        <dbReference type="Pfam" id="PF00182"/>
    </source>
</evidence>
<dbReference type="InterPro" id="IPR000726">
    <property type="entry name" value="Glyco_hydro_19_cat"/>
</dbReference>
<dbReference type="GO" id="GO:0008061">
    <property type="term" value="F:chitin binding"/>
    <property type="evidence" value="ECO:0007669"/>
    <property type="project" value="UniProtKB-KW"/>
</dbReference>
<dbReference type="GO" id="GO:0004568">
    <property type="term" value="F:chitinase activity"/>
    <property type="evidence" value="ECO:0007669"/>
    <property type="project" value="InterPro"/>
</dbReference>
<evidence type="ECO:0000313" key="3">
    <source>
        <dbReference type="EMBL" id="GMN20346.1"/>
    </source>
</evidence>
<name>A0AA87Z986_FICCA</name>
<dbReference type="SUPFAM" id="SSF53955">
    <property type="entry name" value="Lysozyme-like"/>
    <property type="match status" value="1"/>
</dbReference>
<dbReference type="GO" id="GO:0006032">
    <property type="term" value="P:chitin catabolic process"/>
    <property type="evidence" value="ECO:0007669"/>
    <property type="project" value="InterPro"/>
</dbReference>
<feature type="domain" description="Glycoside hydrolase family 19 catalytic" evidence="2">
    <location>
        <begin position="2"/>
        <end position="67"/>
    </location>
</feature>
<proteinExistence type="predicted"/>
<dbReference type="AlphaFoldDB" id="A0AA87Z986"/>
<sequence>MFWMTRQKNKPFFHDVIINANSEASHVPNHGILGNSGQESSLDPVTRSIGYYKRYCHMLEVSYGDSL</sequence>
<dbReference type="EMBL" id="BTGU01002615">
    <property type="protein sequence ID" value="GMN20346.1"/>
    <property type="molecule type" value="Genomic_DNA"/>
</dbReference>
<reference evidence="3" key="1">
    <citation type="submission" date="2023-07" db="EMBL/GenBank/DDBJ databases">
        <title>draft genome sequence of fig (Ficus carica).</title>
        <authorList>
            <person name="Takahashi T."/>
            <person name="Nishimura K."/>
        </authorList>
    </citation>
    <scope>NUCLEOTIDE SEQUENCE</scope>
</reference>
<evidence type="ECO:0000256" key="1">
    <source>
        <dbReference type="ARBA" id="ARBA00022669"/>
    </source>
</evidence>
<comment type="caution">
    <text evidence="3">The sequence shown here is derived from an EMBL/GenBank/DDBJ whole genome shotgun (WGS) entry which is preliminary data.</text>
</comment>
<protein>
    <recommendedName>
        <fullName evidence="2">Glycoside hydrolase family 19 catalytic domain-containing protein</fullName>
    </recommendedName>
</protein>
<dbReference type="GO" id="GO:0016998">
    <property type="term" value="P:cell wall macromolecule catabolic process"/>
    <property type="evidence" value="ECO:0007669"/>
    <property type="project" value="InterPro"/>
</dbReference>